<keyword evidence="7" id="KW-0479">Metal-binding</keyword>
<name>A0A2W1JJA8_9CYAN</name>
<evidence type="ECO:0000313" key="9">
    <source>
        <dbReference type="EMBL" id="PZD71585.1"/>
    </source>
</evidence>
<dbReference type="InterPro" id="IPR002481">
    <property type="entry name" value="FUR"/>
</dbReference>
<accession>A0A2W1JJA8</accession>
<keyword evidence="3 7" id="KW-0862">Zinc</keyword>
<feature type="binding site" evidence="8">
    <location>
        <position position="113"/>
    </location>
    <ligand>
        <name>Fe cation</name>
        <dbReference type="ChEBI" id="CHEBI:24875"/>
    </ligand>
</feature>
<gene>
    <name evidence="9" type="primary">zur_3</name>
    <name evidence="9" type="ORF">C1752_06205</name>
</gene>
<keyword evidence="2" id="KW-0678">Repressor</keyword>
<dbReference type="Pfam" id="PF01475">
    <property type="entry name" value="FUR"/>
    <property type="match status" value="1"/>
</dbReference>
<protein>
    <submittedName>
        <fullName evidence="9">Zinc uptake regulation protein</fullName>
    </submittedName>
</protein>
<dbReference type="CDD" id="cd07153">
    <property type="entry name" value="Fur_like"/>
    <property type="match status" value="1"/>
</dbReference>
<evidence type="ECO:0000256" key="2">
    <source>
        <dbReference type="ARBA" id="ARBA00022491"/>
    </source>
</evidence>
<keyword evidence="5" id="KW-0238">DNA-binding</keyword>
<comment type="similarity">
    <text evidence="1">Belongs to the Fur family.</text>
</comment>
<proteinExistence type="inferred from homology"/>
<dbReference type="AlphaFoldDB" id="A0A2W1JJA8"/>
<dbReference type="PANTHER" id="PTHR33202">
    <property type="entry name" value="ZINC UPTAKE REGULATION PROTEIN"/>
    <property type="match status" value="1"/>
</dbReference>
<dbReference type="GO" id="GO:0045892">
    <property type="term" value="P:negative regulation of DNA-templated transcription"/>
    <property type="evidence" value="ECO:0007669"/>
    <property type="project" value="TreeGrafter"/>
</dbReference>
<evidence type="ECO:0000256" key="1">
    <source>
        <dbReference type="ARBA" id="ARBA00007957"/>
    </source>
</evidence>
<feature type="binding site" evidence="7">
    <location>
        <position position="124"/>
    </location>
    <ligand>
        <name>Zn(2+)</name>
        <dbReference type="ChEBI" id="CHEBI:29105"/>
    </ligand>
</feature>
<comment type="cofactor">
    <cofactor evidence="8">
        <name>Mn(2+)</name>
        <dbReference type="ChEBI" id="CHEBI:29035"/>
    </cofactor>
    <cofactor evidence="8">
        <name>Fe(2+)</name>
        <dbReference type="ChEBI" id="CHEBI:29033"/>
    </cofactor>
    <text evidence="8">Binds 1 Mn(2+) or Fe(2+) ion per subunit.</text>
</comment>
<dbReference type="PANTHER" id="PTHR33202:SF19">
    <property type="entry name" value="FERRIC UPTAKE REGULATION PROTEIN"/>
    <property type="match status" value="1"/>
</dbReference>
<evidence type="ECO:0000256" key="6">
    <source>
        <dbReference type="ARBA" id="ARBA00023163"/>
    </source>
</evidence>
<dbReference type="Gene3D" id="3.30.1490.190">
    <property type="match status" value="1"/>
</dbReference>
<keyword evidence="10" id="KW-1185">Reference proteome</keyword>
<sequence>MKEKLTANQRRILEVLFSSAEELSAQSLHQALKQQQQQVGLATVYRALKALQLIGKVQARPLANGEYIYSIASAHRHHFTCVNCGRSLPLQECPVHDLEQQLAQTQQFQVFYHTLEFFGLCQNCTQVNAAT</sequence>
<keyword evidence="6" id="KW-0804">Transcription</keyword>
<dbReference type="InterPro" id="IPR036390">
    <property type="entry name" value="WH_DNA-bd_sf"/>
</dbReference>
<reference evidence="9 10" key="1">
    <citation type="journal article" date="2018" name="Sci. Rep.">
        <title>A novel species of the marine cyanobacterium Acaryochloris with a unique pigment content and lifestyle.</title>
        <authorList>
            <person name="Partensky F."/>
            <person name="Six C."/>
            <person name="Ratin M."/>
            <person name="Garczarek L."/>
            <person name="Vaulot D."/>
            <person name="Probert I."/>
            <person name="Calteau A."/>
            <person name="Gourvil P."/>
            <person name="Marie D."/>
            <person name="Grebert T."/>
            <person name="Bouchier C."/>
            <person name="Le Panse S."/>
            <person name="Gachenot M."/>
            <person name="Rodriguez F."/>
            <person name="Garrido J.L."/>
        </authorList>
    </citation>
    <scope>NUCLEOTIDE SEQUENCE [LARGE SCALE GENOMIC DNA]</scope>
    <source>
        <strain evidence="9 10">RCC1774</strain>
    </source>
</reference>
<dbReference type="Gene3D" id="1.10.10.10">
    <property type="entry name" value="Winged helix-like DNA-binding domain superfamily/Winged helix DNA-binding domain"/>
    <property type="match status" value="1"/>
</dbReference>
<dbReference type="SUPFAM" id="SSF46785">
    <property type="entry name" value="Winged helix' DNA-binding domain"/>
    <property type="match status" value="1"/>
</dbReference>
<comment type="caution">
    <text evidence="9">The sequence shown here is derived from an EMBL/GenBank/DDBJ whole genome shotgun (WGS) entry which is preliminary data.</text>
</comment>
<dbReference type="RefSeq" id="WP_110988000.1">
    <property type="nucleotide sequence ID" value="NZ_CAWNWM010000016.1"/>
</dbReference>
<evidence type="ECO:0000256" key="8">
    <source>
        <dbReference type="PIRSR" id="PIRSR602481-2"/>
    </source>
</evidence>
<evidence type="ECO:0000256" key="7">
    <source>
        <dbReference type="PIRSR" id="PIRSR602481-1"/>
    </source>
</evidence>
<feature type="binding site" evidence="8">
    <location>
        <position position="75"/>
    </location>
    <ligand>
        <name>Fe cation</name>
        <dbReference type="ChEBI" id="CHEBI:24875"/>
    </ligand>
</feature>
<keyword evidence="4" id="KW-0805">Transcription regulation</keyword>
<dbReference type="Proteomes" id="UP000248857">
    <property type="component" value="Unassembled WGS sequence"/>
</dbReference>
<dbReference type="GO" id="GO:0000976">
    <property type="term" value="F:transcription cis-regulatory region binding"/>
    <property type="evidence" value="ECO:0007669"/>
    <property type="project" value="TreeGrafter"/>
</dbReference>
<feature type="binding site" evidence="7">
    <location>
        <position position="121"/>
    </location>
    <ligand>
        <name>Zn(2+)</name>
        <dbReference type="ChEBI" id="CHEBI:29105"/>
    </ligand>
</feature>
<comment type="cofactor">
    <cofactor evidence="7">
        <name>Zn(2+)</name>
        <dbReference type="ChEBI" id="CHEBI:29105"/>
    </cofactor>
    <text evidence="7">Binds 1 zinc ion per subunit.</text>
</comment>
<evidence type="ECO:0000256" key="5">
    <source>
        <dbReference type="ARBA" id="ARBA00023125"/>
    </source>
</evidence>
<dbReference type="GO" id="GO:1900376">
    <property type="term" value="P:regulation of secondary metabolite biosynthetic process"/>
    <property type="evidence" value="ECO:0007669"/>
    <property type="project" value="TreeGrafter"/>
</dbReference>
<feature type="binding site" evidence="7">
    <location>
        <position position="84"/>
    </location>
    <ligand>
        <name>Zn(2+)</name>
        <dbReference type="ChEBI" id="CHEBI:29105"/>
    </ligand>
</feature>
<keyword evidence="8" id="KW-0408">Iron</keyword>
<dbReference type="InterPro" id="IPR043135">
    <property type="entry name" value="Fur_C"/>
</dbReference>
<feature type="binding site" evidence="7">
    <location>
        <position position="81"/>
    </location>
    <ligand>
        <name>Zn(2+)</name>
        <dbReference type="ChEBI" id="CHEBI:29105"/>
    </ligand>
</feature>
<evidence type="ECO:0000313" key="10">
    <source>
        <dbReference type="Proteomes" id="UP000248857"/>
    </source>
</evidence>
<dbReference type="OrthoDB" id="8659436at2"/>
<dbReference type="EMBL" id="PQWO01000016">
    <property type="protein sequence ID" value="PZD71585.1"/>
    <property type="molecule type" value="Genomic_DNA"/>
</dbReference>
<dbReference type="InterPro" id="IPR036388">
    <property type="entry name" value="WH-like_DNA-bd_sf"/>
</dbReference>
<evidence type="ECO:0000256" key="3">
    <source>
        <dbReference type="ARBA" id="ARBA00022833"/>
    </source>
</evidence>
<organism evidence="9 10">
    <name type="scientific">Acaryochloris thomasi RCC1774</name>
    <dbReference type="NCBI Taxonomy" id="1764569"/>
    <lineage>
        <taxon>Bacteria</taxon>
        <taxon>Bacillati</taxon>
        <taxon>Cyanobacteriota</taxon>
        <taxon>Cyanophyceae</taxon>
        <taxon>Acaryochloridales</taxon>
        <taxon>Acaryochloridaceae</taxon>
        <taxon>Acaryochloris</taxon>
        <taxon>Acaryochloris thomasi</taxon>
    </lineage>
</organism>
<evidence type="ECO:0000256" key="4">
    <source>
        <dbReference type="ARBA" id="ARBA00023015"/>
    </source>
</evidence>
<dbReference type="GO" id="GO:0003700">
    <property type="term" value="F:DNA-binding transcription factor activity"/>
    <property type="evidence" value="ECO:0007669"/>
    <property type="project" value="InterPro"/>
</dbReference>
<dbReference type="GO" id="GO:0008270">
    <property type="term" value="F:zinc ion binding"/>
    <property type="evidence" value="ECO:0007669"/>
    <property type="project" value="TreeGrafter"/>
</dbReference>